<dbReference type="InterPro" id="IPR027417">
    <property type="entry name" value="P-loop_NTPase"/>
</dbReference>
<dbReference type="GO" id="GO:0016887">
    <property type="term" value="F:ATP hydrolysis activity"/>
    <property type="evidence" value="ECO:0007669"/>
    <property type="project" value="InterPro"/>
</dbReference>
<evidence type="ECO:0000313" key="6">
    <source>
        <dbReference type="Proteomes" id="UP000014009"/>
    </source>
</evidence>
<dbReference type="AlphaFoldDB" id="A0A9W5QPE0"/>
<evidence type="ECO:0000313" key="5">
    <source>
        <dbReference type="EMBL" id="EOP80812.1"/>
    </source>
</evidence>
<dbReference type="EMBL" id="AHEF01000095">
    <property type="protein sequence ID" value="EOP80812.1"/>
    <property type="molecule type" value="Genomic_DNA"/>
</dbReference>
<dbReference type="InterPro" id="IPR051782">
    <property type="entry name" value="ABC_Transporter_VariousFunc"/>
</dbReference>
<comment type="caution">
    <text evidence="5">The sequence shown here is derived from an EMBL/GenBank/DDBJ whole genome shotgun (WGS) entry which is preliminary data.</text>
</comment>
<proteinExistence type="predicted"/>
<keyword evidence="1" id="KW-0813">Transport</keyword>
<protein>
    <recommendedName>
        <fullName evidence="4">ABC transporter domain-containing protein</fullName>
    </recommendedName>
</protein>
<dbReference type="GO" id="GO:0005524">
    <property type="term" value="F:ATP binding"/>
    <property type="evidence" value="ECO:0007669"/>
    <property type="project" value="UniProtKB-KW"/>
</dbReference>
<dbReference type="Gene3D" id="3.40.50.300">
    <property type="entry name" value="P-loop containing nucleotide triphosphate hydrolases"/>
    <property type="match status" value="1"/>
</dbReference>
<evidence type="ECO:0000256" key="1">
    <source>
        <dbReference type="ARBA" id="ARBA00022448"/>
    </source>
</evidence>
<accession>A0A9W5QPE0</accession>
<evidence type="ECO:0000256" key="3">
    <source>
        <dbReference type="ARBA" id="ARBA00022840"/>
    </source>
</evidence>
<name>A0A9W5QPE0_BACCE</name>
<sequence>MENIIEFEHVSKTIDTKCILKDITFTLPKGKIVGLLGPNGAGKTTLLKIAAQITSDYKGCVKLNEDAMFLPDYPLIFPELTGNEYIRLLTDLFSITLTDDELNQLLLDFSLQNEVEKKISAMSLGNKKKLSLMGIVFKKPTLLLLDEFISGIDPINMKAIKDFLINYAKKGNTILISTHQLEVAQTFCNEIMVINNGEIITSNLEMKEALSQNLSLEEYFIKLITGGNYE</sequence>
<evidence type="ECO:0000256" key="2">
    <source>
        <dbReference type="ARBA" id="ARBA00022741"/>
    </source>
</evidence>
<dbReference type="PANTHER" id="PTHR42939">
    <property type="entry name" value="ABC TRANSPORTER ATP-BINDING PROTEIN ALBC-RELATED"/>
    <property type="match status" value="1"/>
</dbReference>
<evidence type="ECO:0000259" key="4">
    <source>
        <dbReference type="PROSITE" id="PS50893"/>
    </source>
</evidence>
<keyword evidence="2" id="KW-0547">Nucleotide-binding</keyword>
<dbReference type="SMART" id="SM00382">
    <property type="entry name" value="AAA"/>
    <property type="match status" value="1"/>
</dbReference>
<dbReference type="PANTHER" id="PTHR42939:SF1">
    <property type="entry name" value="ABC TRANSPORTER ATP-BINDING PROTEIN ALBC-RELATED"/>
    <property type="match status" value="1"/>
</dbReference>
<dbReference type="InterPro" id="IPR003439">
    <property type="entry name" value="ABC_transporter-like_ATP-bd"/>
</dbReference>
<dbReference type="InterPro" id="IPR003593">
    <property type="entry name" value="AAA+_ATPase"/>
</dbReference>
<feature type="domain" description="ABC transporter" evidence="4">
    <location>
        <begin position="5"/>
        <end position="221"/>
    </location>
</feature>
<dbReference type="Pfam" id="PF00005">
    <property type="entry name" value="ABC_tran"/>
    <property type="match status" value="1"/>
</dbReference>
<keyword evidence="3" id="KW-0067">ATP-binding</keyword>
<dbReference type="PROSITE" id="PS50893">
    <property type="entry name" value="ABC_TRANSPORTER_2"/>
    <property type="match status" value="1"/>
</dbReference>
<organism evidence="5 6">
    <name type="scientific">Bacillus cereus HuB4-4</name>
    <dbReference type="NCBI Taxonomy" id="1053211"/>
    <lineage>
        <taxon>Bacteria</taxon>
        <taxon>Bacillati</taxon>
        <taxon>Bacillota</taxon>
        <taxon>Bacilli</taxon>
        <taxon>Bacillales</taxon>
        <taxon>Bacillaceae</taxon>
        <taxon>Bacillus</taxon>
        <taxon>Bacillus cereus group</taxon>
    </lineage>
</organism>
<dbReference type="CDD" id="cd03230">
    <property type="entry name" value="ABC_DR_subfamily_A"/>
    <property type="match status" value="1"/>
</dbReference>
<dbReference type="SUPFAM" id="SSF52540">
    <property type="entry name" value="P-loop containing nucleoside triphosphate hydrolases"/>
    <property type="match status" value="1"/>
</dbReference>
<dbReference type="Proteomes" id="UP000014009">
    <property type="component" value="Unassembled WGS sequence"/>
</dbReference>
<dbReference type="RefSeq" id="WP_016099204.1">
    <property type="nucleotide sequence ID" value="NZ_KB976537.1"/>
</dbReference>
<gene>
    <name evidence="5" type="ORF">IGM_05782</name>
</gene>
<reference evidence="5 6" key="1">
    <citation type="submission" date="2012-12" db="EMBL/GenBank/DDBJ databases">
        <title>The Genome Sequence of Bacillus cereus HuB4-4.</title>
        <authorList>
            <consortium name="The Broad Institute Genome Sequencing Platform"/>
            <consortium name="The Broad Institute Genome Sequencing Center for Infectious Disease"/>
            <person name="Feldgarden M."/>
            <person name="Van der Auwera G.A."/>
            <person name="Mahillon J."/>
            <person name="Duprez V."/>
            <person name="Timmery S."/>
            <person name="Mattelet C."/>
            <person name="Dierick K."/>
            <person name="Sun M."/>
            <person name="Yu Z."/>
            <person name="Zhu L."/>
            <person name="Hu X."/>
            <person name="Shank E.B."/>
            <person name="Swiecicka I."/>
            <person name="Hansen B.M."/>
            <person name="Andrup L."/>
            <person name="Walker B."/>
            <person name="Young S.K."/>
            <person name="Zeng Q."/>
            <person name="Gargeya S."/>
            <person name="Fitzgerald M."/>
            <person name="Haas B."/>
            <person name="Abouelleil A."/>
            <person name="Alvarado L."/>
            <person name="Arachchi H.M."/>
            <person name="Berlin A.M."/>
            <person name="Chapman S.B."/>
            <person name="Dewar J."/>
            <person name="Goldberg J."/>
            <person name="Griggs A."/>
            <person name="Gujja S."/>
            <person name="Hansen M."/>
            <person name="Howarth C."/>
            <person name="Imamovic A."/>
            <person name="Larimer J."/>
            <person name="McCowan C."/>
            <person name="Murphy C."/>
            <person name="Neiman D."/>
            <person name="Pearson M."/>
            <person name="Priest M."/>
            <person name="Roberts A."/>
            <person name="Saif S."/>
            <person name="Shea T."/>
            <person name="Sisk P."/>
            <person name="Sykes S."/>
            <person name="Wortman J."/>
            <person name="Nusbaum C."/>
            <person name="Birren B."/>
        </authorList>
    </citation>
    <scope>NUCLEOTIDE SEQUENCE [LARGE SCALE GENOMIC DNA]</scope>
    <source>
        <strain evidence="5 6">HuB4-4</strain>
    </source>
</reference>